<dbReference type="AlphaFoldDB" id="A0A8H4T5I8"/>
<proteinExistence type="predicted"/>
<reference evidence="1" key="2">
    <citation type="submission" date="2020-05" db="EMBL/GenBank/DDBJ databases">
        <authorList>
            <person name="Kim H.-S."/>
            <person name="Proctor R.H."/>
            <person name="Brown D.W."/>
        </authorList>
    </citation>
    <scope>NUCLEOTIDE SEQUENCE</scope>
    <source>
        <strain evidence="1">NRRL 20472</strain>
    </source>
</reference>
<evidence type="ECO:0000313" key="1">
    <source>
        <dbReference type="EMBL" id="KAF4951802.1"/>
    </source>
</evidence>
<dbReference type="EMBL" id="JABEXW010000903">
    <property type="protein sequence ID" value="KAF4951802.1"/>
    <property type="molecule type" value="Genomic_DNA"/>
</dbReference>
<comment type="caution">
    <text evidence="1">The sequence shown here is derived from an EMBL/GenBank/DDBJ whole genome shotgun (WGS) entry which is preliminary data.</text>
</comment>
<organism evidence="1 2">
    <name type="scientific">Fusarium sarcochroum</name>
    <dbReference type="NCBI Taxonomy" id="1208366"/>
    <lineage>
        <taxon>Eukaryota</taxon>
        <taxon>Fungi</taxon>
        <taxon>Dikarya</taxon>
        <taxon>Ascomycota</taxon>
        <taxon>Pezizomycotina</taxon>
        <taxon>Sordariomycetes</taxon>
        <taxon>Hypocreomycetidae</taxon>
        <taxon>Hypocreales</taxon>
        <taxon>Nectriaceae</taxon>
        <taxon>Fusarium</taxon>
        <taxon>Fusarium lateritium species complex</taxon>
    </lineage>
</organism>
<dbReference type="OrthoDB" id="4886853at2759"/>
<reference evidence="1" key="1">
    <citation type="journal article" date="2020" name="BMC Genomics">
        <title>Correction to: Identification and distribution of gene clusters required for synthesis of sphingolipid metabolism inhibitors in diverse species of the filamentous fungus Fusarium.</title>
        <authorList>
            <person name="Kim H.S."/>
            <person name="Lohmar J.M."/>
            <person name="Busman M."/>
            <person name="Brown D.W."/>
            <person name="Naumann T.A."/>
            <person name="Divon H.H."/>
            <person name="Lysoe E."/>
            <person name="Uhlig S."/>
            <person name="Proctor R.H."/>
        </authorList>
    </citation>
    <scope>NUCLEOTIDE SEQUENCE</scope>
    <source>
        <strain evidence="1">NRRL 20472</strain>
    </source>
</reference>
<protein>
    <submittedName>
        <fullName evidence="1">Uncharacterized protein</fullName>
    </submittedName>
</protein>
<sequence>MTDTSIPTRASSALGQWVKDFYYGVFFQPDDEVSANALDELLAEDFTARVNYDRFTRESFSEIIKKFRLSNVSTLKSTREVHVWHAPDGSGAGCVSQFVRINDTNNESGVITEVSTLLIANVQVIGGQKKLVELTEVFVSE</sequence>
<name>A0A8H4T5I8_9HYPO</name>
<keyword evidence="2" id="KW-1185">Reference proteome</keyword>
<accession>A0A8H4T5I8</accession>
<dbReference type="Proteomes" id="UP000622797">
    <property type="component" value="Unassembled WGS sequence"/>
</dbReference>
<gene>
    <name evidence="1" type="ORF">FSARC_12807</name>
</gene>
<evidence type="ECO:0000313" key="2">
    <source>
        <dbReference type="Proteomes" id="UP000622797"/>
    </source>
</evidence>